<keyword evidence="7" id="KW-0143">Chaperone</keyword>
<dbReference type="InterPro" id="IPR027417">
    <property type="entry name" value="P-loop_NTPase"/>
</dbReference>
<dbReference type="InterPro" id="IPR003960">
    <property type="entry name" value="ATPase_AAA_CS"/>
</dbReference>
<keyword evidence="3 8" id="KW-0547">Nucleotide-binding</keyword>
<evidence type="ECO:0000313" key="10">
    <source>
        <dbReference type="EMBL" id="KPQ43000.1"/>
    </source>
</evidence>
<comment type="caution">
    <text evidence="10">The sequence shown here is derived from an EMBL/GenBank/DDBJ whole genome shotgun (WGS) entry which is preliminary data.</text>
</comment>
<keyword evidence="6" id="KW-0175">Coiled coil</keyword>
<feature type="domain" description="AAA+ ATPase" evidence="9">
    <location>
        <begin position="191"/>
        <end position="330"/>
    </location>
</feature>
<dbReference type="Pfam" id="PF17862">
    <property type="entry name" value="AAA_lid_3"/>
    <property type="match status" value="1"/>
</dbReference>
<accession>A0A0P8A8R1</accession>
<dbReference type="AlphaFoldDB" id="A0A0P8A8R1"/>
<evidence type="ECO:0000256" key="5">
    <source>
        <dbReference type="ARBA" id="ARBA00022942"/>
    </source>
</evidence>
<dbReference type="PANTHER" id="PTHR23073">
    <property type="entry name" value="26S PROTEASOME REGULATORY SUBUNIT"/>
    <property type="match status" value="1"/>
</dbReference>
<dbReference type="InterPro" id="IPR003959">
    <property type="entry name" value="ATPase_AAA_core"/>
</dbReference>
<evidence type="ECO:0000256" key="7">
    <source>
        <dbReference type="ARBA" id="ARBA00023186"/>
    </source>
</evidence>
<reference evidence="10 11" key="1">
    <citation type="submission" date="2015-09" db="EMBL/GenBank/DDBJ databases">
        <title>A metagenomics-based metabolic model of nitrate-dependent anaerobic oxidation of methane by Methanoperedens-like archaea.</title>
        <authorList>
            <person name="Arshad A."/>
            <person name="Speth D.R."/>
            <person name="De Graaf R.M."/>
            <person name="Op Den Camp H.J."/>
            <person name="Jetten M.S."/>
            <person name="Welte C.U."/>
        </authorList>
    </citation>
    <scope>NUCLEOTIDE SEQUENCE [LARGE SCALE GENOMIC DNA]</scope>
</reference>
<evidence type="ECO:0000256" key="8">
    <source>
        <dbReference type="RuleBase" id="RU003651"/>
    </source>
</evidence>
<dbReference type="Pfam" id="PF00004">
    <property type="entry name" value="AAA"/>
    <property type="match status" value="1"/>
</dbReference>
<dbReference type="SUPFAM" id="SSF52540">
    <property type="entry name" value="P-loop containing nucleoside triphosphate hydrolases"/>
    <property type="match status" value="1"/>
</dbReference>
<organism evidence="10 11">
    <name type="scientific">Candidatus Methanoperedens nitratireducens</name>
    <dbReference type="NCBI Taxonomy" id="1392998"/>
    <lineage>
        <taxon>Archaea</taxon>
        <taxon>Methanobacteriati</taxon>
        <taxon>Methanobacteriota</taxon>
        <taxon>Stenosarchaea group</taxon>
        <taxon>Methanomicrobia</taxon>
        <taxon>Methanosarcinales</taxon>
        <taxon>ANME-2 cluster</taxon>
        <taxon>Candidatus Methanoperedentaceae</taxon>
        <taxon>Candidatus Methanoperedens</taxon>
    </lineage>
</organism>
<keyword evidence="2" id="KW-0963">Cytoplasm</keyword>
<dbReference type="NCBIfam" id="NF003069">
    <property type="entry name" value="PRK03992.1"/>
    <property type="match status" value="1"/>
</dbReference>
<keyword evidence="5 10" id="KW-0647">Proteasome</keyword>
<evidence type="ECO:0000313" key="11">
    <source>
        <dbReference type="Proteomes" id="UP000050360"/>
    </source>
</evidence>
<dbReference type="Gene3D" id="1.10.8.60">
    <property type="match status" value="1"/>
</dbReference>
<dbReference type="GO" id="GO:0016887">
    <property type="term" value="F:ATP hydrolysis activity"/>
    <property type="evidence" value="ECO:0007669"/>
    <property type="project" value="InterPro"/>
</dbReference>
<name>A0A0P8A8R1_9EURY</name>
<dbReference type="PROSITE" id="PS00674">
    <property type="entry name" value="AAA"/>
    <property type="match status" value="1"/>
</dbReference>
<dbReference type="GO" id="GO:0005524">
    <property type="term" value="F:ATP binding"/>
    <property type="evidence" value="ECO:0007669"/>
    <property type="project" value="UniProtKB-KW"/>
</dbReference>
<sequence>MLLASSIAYMNDAIAKSPVAGGTINKDPDDEIAQLRETIQIMKDQVKDMHSRLLEAAVLNNKYIQTIQEYQTQIEQLKKPPLFICSVVEVLGDMALLRQHGSNQEIVTKIPDDMICDIEAGARVAVTGNLAIVQVLSKSVDVRARVMELIESPNIDYDMIGGLKKQINEVIETLELPLTNPELFIDVGVEPPHGIMLYGPPGNGKTLVAKAVAHRAKATFIRMSGSELVQKYIGEGARLVRDVFDMAREKAPSIVFIDEIDSVGSRRTYDGTTGSSEVNRTMVQLLSELDGFDARGDVKIVAATNRIDLLDPALLRPGRFDRIIEIPSPDAEGREEILKIHIRNMKLENVDIDELVEMTDGLSGAELKAIVTEAGMFVIRRKGKAVTMQDFRDAYNKLIIKESREEVAGMFV</sequence>
<evidence type="ECO:0000256" key="6">
    <source>
        <dbReference type="ARBA" id="ARBA00023054"/>
    </source>
</evidence>
<dbReference type="FunFam" id="3.40.50.300:FF:000030">
    <property type="entry name" value="26S protease regulatory subunit 8"/>
    <property type="match status" value="1"/>
</dbReference>
<evidence type="ECO:0000256" key="2">
    <source>
        <dbReference type="ARBA" id="ARBA00022490"/>
    </source>
</evidence>
<dbReference type="InterPro" id="IPR003593">
    <property type="entry name" value="AAA+_ATPase"/>
</dbReference>
<evidence type="ECO:0000256" key="4">
    <source>
        <dbReference type="ARBA" id="ARBA00022840"/>
    </source>
</evidence>
<dbReference type="Gene3D" id="3.40.50.300">
    <property type="entry name" value="P-loop containing nucleotide triphosphate hydrolases"/>
    <property type="match status" value="1"/>
</dbReference>
<comment type="similarity">
    <text evidence="1 8">Belongs to the AAA ATPase family.</text>
</comment>
<dbReference type="PATRIC" id="fig|1719120.3.peg.2651"/>
<dbReference type="GO" id="GO:0000502">
    <property type="term" value="C:proteasome complex"/>
    <property type="evidence" value="ECO:0007669"/>
    <property type="project" value="UniProtKB-KW"/>
</dbReference>
<dbReference type="InterPro" id="IPR050221">
    <property type="entry name" value="26S_Proteasome_ATPase"/>
</dbReference>
<gene>
    <name evidence="10" type="ORF">MPEBLZ_02431</name>
</gene>
<evidence type="ECO:0000256" key="3">
    <source>
        <dbReference type="ARBA" id="ARBA00022741"/>
    </source>
</evidence>
<dbReference type="InterPro" id="IPR041569">
    <property type="entry name" value="AAA_lid_3"/>
</dbReference>
<dbReference type="Gene3D" id="2.40.50.140">
    <property type="entry name" value="Nucleic acid-binding proteins"/>
    <property type="match status" value="1"/>
</dbReference>
<dbReference type="Proteomes" id="UP000050360">
    <property type="component" value="Unassembled WGS sequence"/>
</dbReference>
<evidence type="ECO:0000256" key="1">
    <source>
        <dbReference type="ARBA" id="ARBA00006914"/>
    </source>
</evidence>
<proteinExistence type="inferred from homology"/>
<evidence type="ECO:0000259" key="9">
    <source>
        <dbReference type="SMART" id="SM00382"/>
    </source>
</evidence>
<keyword evidence="4 8" id="KW-0067">ATP-binding</keyword>
<dbReference type="InterPro" id="IPR012340">
    <property type="entry name" value="NA-bd_OB-fold"/>
</dbReference>
<dbReference type="EMBL" id="LKCM01000187">
    <property type="protein sequence ID" value="KPQ43000.1"/>
    <property type="molecule type" value="Genomic_DNA"/>
</dbReference>
<protein>
    <submittedName>
        <fullName evidence="10">Proteasome-activating nucleotidase</fullName>
    </submittedName>
</protein>
<dbReference type="SMART" id="SM00382">
    <property type="entry name" value="AAA"/>
    <property type="match status" value="1"/>
</dbReference>